<dbReference type="Gene3D" id="2.180.10.10">
    <property type="entry name" value="RHS repeat-associated core"/>
    <property type="match status" value="1"/>
</dbReference>
<evidence type="ECO:0000256" key="2">
    <source>
        <dbReference type="SAM" id="MobiDB-lite"/>
    </source>
</evidence>
<comment type="caution">
    <text evidence="4">The sequence shown here is derived from an EMBL/GenBank/DDBJ whole genome shotgun (WGS) entry which is preliminary data.</text>
</comment>
<proteinExistence type="predicted"/>
<keyword evidence="3" id="KW-0472">Membrane</keyword>
<feature type="region of interest" description="Disordered" evidence="2">
    <location>
        <begin position="33"/>
        <end position="125"/>
    </location>
</feature>
<keyword evidence="1" id="KW-0175">Coiled coil</keyword>
<evidence type="ECO:0000313" key="4">
    <source>
        <dbReference type="EMBL" id="NWN45487.1"/>
    </source>
</evidence>
<feature type="coiled-coil region" evidence="1">
    <location>
        <begin position="320"/>
        <end position="347"/>
    </location>
</feature>
<feature type="transmembrane region" description="Helical" evidence="3">
    <location>
        <begin position="7"/>
        <end position="28"/>
    </location>
</feature>
<reference evidence="4 5" key="1">
    <citation type="submission" date="2020-06" db="EMBL/GenBank/DDBJ databases">
        <title>Draft genome sequence of Candidatus Phytoplasma pruni (X-disease group, subgroup 16SrIII-B) strain ChTDIII from Argentina.</title>
        <authorList>
            <person name="Fernandez F.D."/>
            <person name="Zuebert C."/>
            <person name="Huettel B."/>
            <person name="Kube M."/>
            <person name="Conci L.R."/>
        </authorList>
    </citation>
    <scope>NUCLEOTIDE SEQUENCE [LARGE SCALE GENOMIC DNA]</scope>
    <source>
        <strain evidence="4 5">ChTDIII</strain>
    </source>
</reference>
<keyword evidence="3" id="KW-0812">Transmembrane</keyword>
<dbReference type="Proteomes" id="UP000568109">
    <property type="component" value="Unassembled WGS sequence"/>
</dbReference>
<feature type="compositionally biased region" description="Polar residues" evidence="2">
    <location>
        <begin position="115"/>
        <end position="125"/>
    </location>
</feature>
<protein>
    <submittedName>
        <fullName evidence="4">Uncharacterized protein</fullName>
    </submittedName>
</protein>
<feature type="compositionally biased region" description="Low complexity" evidence="2">
    <location>
        <begin position="40"/>
        <end position="53"/>
    </location>
</feature>
<gene>
    <name evidence="4" type="ORF">HR065_00105</name>
</gene>
<evidence type="ECO:0000256" key="3">
    <source>
        <dbReference type="SAM" id="Phobius"/>
    </source>
</evidence>
<sequence length="1436" mass="166460">IRKHKKIITLVGIALLGILLIVSVVFGIKHWSKDKKDENPSTSVTPNTTTTPEKTQENEKPKEGNNTDEQGVKDKDAKESPQESGTEKGTGKEGTANSSEPVSVGVSEIRKETDSGQSNKITKNPLNTAINQTDLGTLNTKPANLEAIKELVLSKNTGLDKDAKNYELVNVIGETETKIKATSDNATYEGEVKLTYVNMERIAKETDEKHNQIDFDLTAITENDKNDLNNSRDQVLSRGENNATLKESATLEQVQTYKNKVETILNNQKEAKKPFIKYILKNQSKVDNMDVTEGTNIIKSESDDEGFKKAKLHSYRLKNLQKLKTNIENKIMRNATLEKRIRNKEQQVMWGLENSYKNYDSTYDSKGNEVSRICYKQEGVPEYSYSWVATYDDNENLTEKRSINNKKTDNNYEYNWDNFRTWNATYDSNGNKIQNRKLKKPKEDGTLQVDWESVYTWDADYDDDGNRTEVRKFKVSTDPNVEQEVDWSKSIKRLYDDKGNIIQNRQLKVSATDGSYEVNWSSDQTWDAEYDVNGNQIKRRGFKNKSDGTREINLSNSWDAKYDQNGNKTQNRKLKSLNSDGSVEVDWNSFDTWDEAFDPAGNKIKHLEYKLQNGEPVIDWSKSQTLEYNALRKITKSYRYRNENEKDWTHDDTYTSSWDERGNQLQNLKYLASGEVDWAHDETGSAQYNSKNLPIKIFKYKATGEIDWTHEGTCDIEYDEQGNLLRYIRYDEKGNKIIVKNPLNTVIKTTDLGTLKTKPSDLEEIKELVLSKNTGLDEEGTNYELVNTIGETETKIKATSDNAKYEGEVKLTYVSLENIMKTANDMYQNIDLTTISETEKYDLNNARDAVVLNEKSLLKLKESATLEQVQTYKNKVETILNKQQGNKIYIQYILKNRLKVSNMNVTEGTKLTKNDLHQLAKLNKASLEDLSKVKTNIENKIVRNQTKEFRARDGNNNIIWGQNKVHDNVDSTYDDNGNEIRHISYKQQGVIYPYFSWTAIYDENGNKKESRGLNADGNVDYSSWNSWNGKYDQNGNQTEKRALKGITSLSEGSTLIINWNSTNTWDAAYDNNGYQTIKRAYKTGADDSEGVIRWDSPNTWTGVSDNNGNRIQMRYYKDNQEVNWVKSYDAQYDRYNNQTQSRHFYNELDEQNQPKINWGESWDAKYNDNREEIECRRYKKDGTINWGHKSTYNADFENGKKVKLLKYKDGGVIDWTNENTFTAKFDSNGNQTEHLKYTAENVVDWGNPYTWKAEYDDQHRETKVLKFKNDGEVNWDHQDTFTAEYDTNGNMTKRRKYKQQYSHKDDKDAIDWIYQGTYDAKYNNNNMQTRGRRYQENGEIDWTNEGTFDAEYDQNNCQTKYLRYKEGPEENPKVDWLHEQTFTAKYDAQKNQIELLVYKDDGTVDWTHEETYSTRYDGDGNPYKIVFDENGTPRRV</sequence>
<dbReference type="EMBL" id="JABUOH010000002">
    <property type="protein sequence ID" value="NWN45487.1"/>
    <property type="molecule type" value="Genomic_DNA"/>
</dbReference>
<evidence type="ECO:0000256" key="1">
    <source>
        <dbReference type="SAM" id="Coils"/>
    </source>
</evidence>
<feature type="compositionally biased region" description="Basic and acidic residues" evidence="2">
    <location>
        <begin position="54"/>
        <end position="91"/>
    </location>
</feature>
<name>A0A851H9E1_9MOLU</name>
<organism evidence="4 5">
    <name type="scientific">Candidatus Phytoplasma pruni</name>
    <dbReference type="NCBI Taxonomy" id="479893"/>
    <lineage>
        <taxon>Bacteria</taxon>
        <taxon>Bacillati</taxon>
        <taxon>Mycoplasmatota</taxon>
        <taxon>Mollicutes</taxon>
        <taxon>Acholeplasmatales</taxon>
        <taxon>Acholeplasmataceae</taxon>
        <taxon>Candidatus Phytoplasma</taxon>
        <taxon>16SrIII (X-disease group)</taxon>
    </lineage>
</organism>
<keyword evidence="3" id="KW-1133">Transmembrane helix</keyword>
<keyword evidence="5" id="KW-1185">Reference proteome</keyword>
<feature type="non-terminal residue" evidence="4">
    <location>
        <position position="1"/>
    </location>
</feature>
<accession>A0A851H9E1</accession>
<evidence type="ECO:0000313" key="5">
    <source>
        <dbReference type="Proteomes" id="UP000568109"/>
    </source>
</evidence>